<protein>
    <submittedName>
        <fullName evidence="2">Uncharacterized protein</fullName>
    </submittedName>
</protein>
<accession>A0A7D9H461</accession>
<gene>
    <name evidence="2" type="ORF">JTBM06_V1_200012</name>
</gene>
<name>A0A7D9H461_9GAMM</name>
<dbReference type="AlphaFoldDB" id="A0A7D9H461"/>
<evidence type="ECO:0000313" key="2">
    <source>
        <dbReference type="EMBL" id="VUX55980.1"/>
    </source>
</evidence>
<sequence length="88" mass="10233">MVVVSKSMLVYIAMMNLRNQVEELLPDWERWYPSLFDAASDLGLIKAEVCDPDSLLLTRRHAKIRQRAEDAHREKWGGQVQEHAGKRK</sequence>
<proteinExistence type="predicted"/>
<organism evidence="2">
    <name type="scientific">uncultured Woeseiaceae bacterium</name>
    <dbReference type="NCBI Taxonomy" id="1983305"/>
    <lineage>
        <taxon>Bacteria</taxon>
        <taxon>Pseudomonadati</taxon>
        <taxon>Pseudomonadota</taxon>
        <taxon>Gammaproteobacteria</taxon>
        <taxon>Woeseiales</taxon>
        <taxon>Woeseiaceae</taxon>
        <taxon>environmental samples</taxon>
    </lineage>
</organism>
<dbReference type="EMBL" id="LR633967">
    <property type="protein sequence ID" value="VUX55980.1"/>
    <property type="molecule type" value="Genomic_DNA"/>
</dbReference>
<reference evidence="2" key="1">
    <citation type="submission" date="2019-07" db="EMBL/GenBank/DDBJ databases">
        <authorList>
            <person name="Weber M."/>
            <person name="Kostadinov I."/>
            <person name="Kostadinov D I."/>
        </authorList>
    </citation>
    <scope>NUCLEOTIDE SEQUENCE</scope>
    <source>
        <strain evidence="2">Gfbio:sag-sample-m06:053724c1-46a9-4a36-b237-ea2bf867836b</strain>
    </source>
</reference>
<feature type="region of interest" description="Disordered" evidence="1">
    <location>
        <begin position="68"/>
        <end position="88"/>
    </location>
</feature>
<evidence type="ECO:0000256" key="1">
    <source>
        <dbReference type="SAM" id="MobiDB-lite"/>
    </source>
</evidence>